<dbReference type="AlphaFoldDB" id="A0A6N8JD72"/>
<evidence type="ECO:0000256" key="1">
    <source>
        <dbReference type="SAM" id="Phobius"/>
    </source>
</evidence>
<gene>
    <name evidence="2" type="ORF">GO495_15830</name>
</gene>
<proteinExistence type="predicted"/>
<evidence type="ECO:0008006" key="4">
    <source>
        <dbReference type="Google" id="ProtNLM"/>
    </source>
</evidence>
<evidence type="ECO:0000313" key="2">
    <source>
        <dbReference type="EMBL" id="MVT42062.1"/>
    </source>
</evidence>
<evidence type="ECO:0000313" key="3">
    <source>
        <dbReference type="Proteomes" id="UP000468388"/>
    </source>
</evidence>
<feature type="transmembrane region" description="Helical" evidence="1">
    <location>
        <begin position="56"/>
        <end position="76"/>
    </location>
</feature>
<organism evidence="2 3">
    <name type="scientific">Chitinophaga oryziterrae</name>
    <dbReference type="NCBI Taxonomy" id="1031224"/>
    <lineage>
        <taxon>Bacteria</taxon>
        <taxon>Pseudomonadati</taxon>
        <taxon>Bacteroidota</taxon>
        <taxon>Chitinophagia</taxon>
        <taxon>Chitinophagales</taxon>
        <taxon>Chitinophagaceae</taxon>
        <taxon>Chitinophaga</taxon>
    </lineage>
</organism>
<dbReference type="OrthoDB" id="998157at2"/>
<dbReference type="EMBL" id="WRXO01000004">
    <property type="protein sequence ID" value="MVT42062.1"/>
    <property type="molecule type" value="Genomic_DNA"/>
</dbReference>
<sequence length="182" mass="20722">MTTWLFNPFTYIAGLKSLVIGWIIILATACIAYYSHTHFDGAIDAHLQLSNKVYPAWHYVAEPFIDWSCLVLVFFIMGKVFSASAIRFIDIAGTFAFARWPFAFLALINFLGPHIKDLTRISPLDLLLIFISLGFCIWMIALMYNAFKVSANIRGQKSVWLFIISLIAAEVISKIILYYTLH</sequence>
<reference evidence="2 3" key="1">
    <citation type="submission" date="2019-12" db="EMBL/GenBank/DDBJ databases">
        <title>The draft genomic sequence of strain Chitinophaga oryziterrae JCM 16595.</title>
        <authorList>
            <person name="Zhang X."/>
        </authorList>
    </citation>
    <scope>NUCLEOTIDE SEQUENCE [LARGE SCALE GENOMIC DNA]</scope>
    <source>
        <strain evidence="2 3">JCM 16595</strain>
    </source>
</reference>
<name>A0A6N8JD72_9BACT</name>
<keyword evidence="1" id="KW-1133">Transmembrane helix</keyword>
<keyword evidence="1" id="KW-0472">Membrane</keyword>
<feature type="transmembrane region" description="Helical" evidence="1">
    <location>
        <begin position="12"/>
        <end position="36"/>
    </location>
</feature>
<dbReference type="RefSeq" id="WP_157300696.1">
    <property type="nucleotide sequence ID" value="NZ_BAAAZB010000005.1"/>
</dbReference>
<protein>
    <recommendedName>
        <fullName evidence="4">Yip1 domain-containing protein</fullName>
    </recommendedName>
</protein>
<keyword evidence="1" id="KW-0812">Transmembrane</keyword>
<feature type="transmembrane region" description="Helical" evidence="1">
    <location>
        <begin position="126"/>
        <end position="147"/>
    </location>
</feature>
<dbReference type="Proteomes" id="UP000468388">
    <property type="component" value="Unassembled WGS sequence"/>
</dbReference>
<accession>A0A6N8JD72</accession>
<feature type="transmembrane region" description="Helical" evidence="1">
    <location>
        <begin position="88"/>
        <end position="111"/>
    </location>
</feature>
<feature type="transmembrane region" description="Helical" evidence="1">
    <location>
        <begin position="159"/>
        <end position="181"/>
    </location>
</feature>
<keyword evidence="3" id="KW-1185">Reference proteome</keyword>
<comment type="caution">
    <text evidence="2">The sequence shown here is derived from an EMBL/GenBank/DDBJ whole genome shotgun (WGS) entry which is preliminary data.</text>
</comment>